<dbReference type="GO" id="GO:0016798">
    <property type="term" value="F:hydrolase activity, acting on glycosyl bonds"/>
    <property type="evidence" value="ECO:0007669"/>
    <property type="project" value="UniProtKB-KW"/>
</dbReference>
<reference evidence="2 3" key="1">
    <citation type="submission" date="2021-06" db="EMBL/GenBank/DDBJ databases">
        <authorList>
            <person name="Sun Q."/>
            <person name="Li D."/>
        </authorList>
    </citation>
    <scope>NUCLEOTIDE SEQUENCE [LARGE SCALE GENOMIC DNA]</scope>
    <source>
        <strain evidence="2 3">MSJ-40</strain>
    </source>
</reference>
<keyword evidence="2" id="KW-0378">Hydrolase</keyword>
<name>A0ABS6EBM8_9FIRM</name>
<keyword evidence="2" id="KW-0326">Glycosidase</keyword>
<dbReference type="EMBL" id="JAHLPM010000033">
    <property type="protein sequence ID" value="MBU5440339.1"/>
    <property type="molecule type" value="Genomic_DNA"/>
</dbReference>
<accession>A0ABS6EBM8</accession>
<sequence>MEGFIGKFSDVLGKTNHTGMGYKNNKIYLFAKERCTMKEFLHSIKLLELQGAIFLDGGGSTQLYYKGNKGISSSRVLSHGVFIKEV</sequence>
<evidence type="ECO:0000259" key="1">
    <source>
        <dbReference type="Pfam" id="PF09992"/>
    </source>
</evidence>
<dbReference type="Proteomes" id="UP000749471">
    <property type="component" value="Unassembled WGS sequence"/>
</dbReference>
<proteinExistence type="predicted"/>
<gene>
    <name evidence="2" type="ORF">KQI42_20290</name>
</gene>
<protein>
    <submittedName>
        <fullName evidence="2">Phosphodiester glycosidase family protein</fullName>
    </submittedName>
</protein>
<dbReference type="RefSeq" id="WP_216522539.1">
    <property type="nucleotide sequence ID" value="NZ_JAHLPM010000033.1"/>
</dbReference>
<comment type="caution">
    <text evidence="2">The sequence shown here is derived from an EMBL/GenBank/DDBJ whole genome shotgun (WGS) entry which is preliminary data.</text>
</comment>
<organism evidence="2 3">
    <name type="scientific">Tissierella simiarum</name>
    <dbReference type="NCBI Taxonomy" id="2841534"/>
    <lineage>
        <taxon>Bacteria</taxon>
        <taxon>Bacillati</taxon>
        <taxon>Bacillota</taxon>
        <taxon>Tissierellia</taxon>
        <taxon>Tissierellales</taxon>
        <taxon>Tissierellaceae</taxon>
        <taxon>Tissierella</taxon>
    </lineage>
</organism>
<feature type="domain" description="Phosphodiester glycosidase" evidence="1">
    <location>
        <begin position="13"/>
        <end position="71"/>
    </location>
</feature>
<keyword evidence="3" id="KW-1185">Reference proteome</keyword>
<evidence type="ECO:0000313" key="3">
    <source>
        <dbReference type="Proteomes" id="UP000749471"/>
    </source>
</evidence>
<dbReference type="Pfam" id="PF09992">
    <property type="entry name" value="NAGPA"/>
    <property type="match status" value="1"/>
</dbReference>
<dbReference type="InterPro" id="IPR018711">
    <property type="entry name" value="NAGPA"/>
</dbReference>
<evidence type="ECO:0000313" key="2">
    <source>
        <dbReference type="EMBL" id="MBU5440339.1"/>
    </source>
</evidence>